<evidence type="ECO:0000313" key="3">
    <source>
        <dbReference type="Proteomes" id="UP000075885"/>
    </source>
</evidence>
<dbReference type="EnsemblMetazoa" id="AEPI011358-RA">
    <property type="protein sequence ID" value="AEPI011358-PA"/>
    <property type="gene ID" value="AEPI011358"/>
</dbReference>
<dbReference type="VEuPathDB" id="VectorBase:AEPI011358"/>
<accession>A0A182PWM1</accession>
<dbReference type="Pfam" id="PF18701">
    <property type="entry name" value="DUF5641"/>
    <property type="match status" value="1"/>
</dbReference>
<name>A0A182PWM1_9DIPT</name>
<protein>
    <submittedName>
        <fullName evidence="2">DUF5641 domain-containing protein</fullName>
    </submittedName>
</protein>
<dbReference type="InterPro" id="IPR040676">
    <property type="entry name" value="DUF5641"/>
</dbReference>
<evidence type="ECO:0000313" key="2">
    <source>
        <dbReference type="EnsemblMetazoa" id="AEPI011358-PA"/>
    </source>
</evidence>
<reference evidence="2" key="2">
    <citation type="submission" date="2020-05" db="UniProtKB">
        <authorList>
            <consortium name="EnsemblMetazoa"/>
        </authorList>
    </citation>
    <scope>IDENTIFICATION</scope>
    <source>
        <strain evidence="2">Epiroticus2</strain>
    </source>
</reference>
<keyword evidence="3" id="KW-1185">Reference proteome</keyword>
<organism evidence="2 3">
    <name type="scientific">Anopheles epiroticus</name>
    <dbReference type="NCBI Taxonomy" id="199890"/>
    <lineage>
        <taxon>Eukaryota</taxon>
        <taxon>Metazoa</taxon>
        <taxon>Ecdysozoa</taxon>
        <taxon>Arthropoda</taxon>
        <taxon>Hexapoda</taxon>
        <taxon>Insecta</taxon>
        <taxon>Pterygota</taxon>
        <taxon>Neoptera</taxon>
        <taxon>Endopterygota</taxon>
        <taxon>Diptera</taxon>
        <taxon>Nematocera</taxon>
        <taxon>Culicoidea</taxon>
        <taxon>Culicidae</taxon>
        <taxon>Anophelinae</taxon>
        <taxon>Anopheles</taxon>
    </lineage>
</organism>
<dbReference type="STRING" id="199890.A0A182PWM1"/>
<evidence type="ECO:0000259" key="1">
    <source>
        <dbReference type="Pfam" id="PF18701"/>
    </source>
</evidence>
<dbReference type="AlphaFoldDB" id="A0A182PWM1"/>
<sequence length="122" mass="13667">MCATIRAAGLPEYTCNVVLLKELVAKLPSRWVAEYLSMLTRKSKWFEQVRPIQVGDLVVVVDSNLSRISWPKGLVIEAVRAKDGQVRQAVVQTTNGIYKRPATKLALIEIEKKMLTGAEKDK</sequence>
<feature type="domain" description="DUF5641" evidence="1">
    <location>
        <begin position="20"/>
        <end position="107"/>
    </location>
</feature>
<reference evidence="3" key="1">
    <citation type="submission" date="2013-03" db="EMBL/GenBank/DDBJ databases">
        <title>The Genome Sequence of Anopheles epiroticus epiroticus2.</title>
        <authorList>
            <consortium name="The Broad Institute Genomics Platform"/>
            <person name="Neafsey D.E."/>
            <person name="Howell P."/>
            <person name="Walker B."/>
            <person name="Young S.K."/>
            <person name="Zeng Q."/>
            <person name="Gargeya S."/>
            <person name="Fitzgerald M."/>
            <person name="Haas B."/>
            <person name="Abouelleil A."/>
            <person name="Allen A.W."/>
            <person name="Alvarado L."/>
            <person name="Arachchi H.M."/>
            <person name="Berlin A.M."/>
            <person name="Chapman S.B."/>
            <person name="Gainer-Dewar J."/>
            <person name="Goldberg J."/>
            <person name="Griggs A."/>
            <person name="Gujja S."/>
            <person name="Hansen M."/>
            <person name="Howarth C."/>
            <person name="Imamovic A."/>
            <person name="Ireland A."/>
            <person name="Larimer J."/>
            <person name="McCowan C."/>
            <person name="Murphy C."/>
            <person name="Pearson M."/>
            <person name="Poon T.W."/>
            <person name="Priest M."/>
            <person name="Roberts A."/>
            <person name="Saif S."/>
            <person name="Shea T."/>
            <person name="Sisk P."/>
            <person name="Sykes S."/>
            <person name="Wortman J."/>
            <person name="Nusbaum C."/>
            <person name="Birren B."/>
        </authorList>
    </citation>
    <scope>NUCLEOTIDE SEQUENCE [LARGE SCALE GENOMIC DNA]</scope>
    <source>
        <strain evidence="3">Epiroticus2</strain>
    </source>
</reference>
<proteinExistence type="predicted"/>
<dbReference type="PANTHER" id="PTHR47331:SF6">
    <property type="entry name" value="DOUBLECORTIN DOMAIN-CONTAINING PROTEIN"/>
    <property type="match status" value="1"/>
</dbReference>
<dbReference type="Proteomes" id="UP000075885">
    <property type="component" value="Unassembled WGS sequence"/>
</dbReference>
<dbReference type="PANTHER" id="PTHR47331">
    <property type="entry name" value="PHD-TYPE DOMAIN-CONTAINING PROTEIN"/>
    <property type="match status" value="1"/>
</dbReference>